<dbReference type="EMBL" id="MN738839">
    <property type="protein sequence ID" value="QHT39241.1"/>
    <property type="molecule type" value="Genomic_DNA"/>
</dbReference>
<protein>
    <submittedName>
        <fullName evidence="1">Uncharacterized protein</fullName>
    </submittedName>
</protein>
<evidence type="ECO:0000313" key="1">
    <source>
        <dbReference type="EMBL" id="QHT39241.1"/>
    </source>
</evidence>
<organism evidence="1">
    <name type="scientific">viral metagenome</name>
    <dbReference type="NCBI Taxonomy" id="1070528"/>
    <lineage>
        <taxon>unclassified sequences</taxon>
        <taxon>metagenomes</taxon>
        <taxon>organismal metagenomes</taxon>
    </lineage>
</organism>
<reference evidence="1" key="1">
    <citation type="journal article" date="2020" name="Nature">
        <title>Giant virus diversity and host interactions through global metagenomics.</title>
        <authorList>
            <person name="Schulz F."/>
            <person name="Roux S."/>
            <person name="Paez-Espino D."/>
            <person name="Jungbluth S."/>
            <person name="Walsh D.A."/>
            <person name="Denef V.J."/>
            <person name="McMahon K.D."/>
            <person name="Konstantinidis K.T."/>
            <person name="Eloe-Fadrosh E.A."/>
            <person name="Kyrpides N.C."/>
            <person name="Woyke T."/>
        </authorList>
    </citation>
    <scope>NUCLEOTIDE SEQUENCE</scope>
    <source>
        <strain evidence="1">GVMAG-S-ERX556126-94</strain>
    </source>
</reference>
<dbReference type="AlphaFoldDB" id="A0A6C0FEI0"/>
<accession>A0A6C0FEI0</accession>
<name>A0A6C0FEI0_9ZZZZ</name>
<sequence length="201" mass="22287">MNLSIEHVLLFGLVVCALYYLMGGCDCKEGFVYDNSGIKAAKQTMCPKDEEFPTSGCWSTLPDGQQQSCIIDTRCKDVAGSLKKKVTNSDGTPWNETGCIEKTPCHYCGFGNHPECCELSKYGCCADGKTPASAHKGGVYDNCNSECNRKISMQGGPIRKLIGAEERMKCWASWERLKYLSKCKNPRYDAARHKYTCGDKK</sequence>
<proteinExistence type="predicted"/>